<comment type="caution">
    <text evidence="2">The sequence shown here is derived from an EMBL/GenBank/DDBJ whole genome shotgun (WGS) entry which is preliminary data.</text>
</comment>
<keyword evidence="3" id="KW-1185">Reference proteome</keyword>
<evidence type="ECO:0000256" key="1">
    <source>
        <dbReference type="SAM" id="MobiDB-lite"/>
    </source>
</evidence>
<feature type="region of interest" description="Disordered" evidence="1">
    <location>
        <begin position="56"/>
        <end position="77"/>
    </location>
</feature>
<evidence type="ECO:0000313" key="3">
    <source>
        <dbReference type="Proteomes" id="UP001367508"/>
    </source>
</evidence>
<organism evidence="2 3">
    <name type="scientific">Canavalia gladiata</name>
    <name type="common">Sword bean</name>
    <name type="synonym">Dolichos gladiatus</name>
    <dbReference type="NCBI Taxonomy" id="3824"/>
    <lineage>
        <taxon>Eukaryota</taxon>
        <taxon>Viridiplantae</taxon>
        <taxon>Streptophyta</taxon>
        <taxon>Embryophyta</taxon>
        <taxon>Tracheophyta</taxon>
        <taxon>Spermatophyta</taxon>
        <taxon>Magnoliopsida</taxon>
        <taxon>eudicotyledons</taxon>
        <taxon>Gunneridae</taxon>
        <taxon>Pentapetalae</taxon>
        <taxon>rosids</taxon>
        <taxon>fabids</taxon>
        <taxon>Fabales</taxon>
        <taxon>Fabaceae</taxon>
        <taxon>Papilionoideae</taxon>
        <taxon>50 kb inversion clade</taxon>
        <taxon>NPAAA clade</taxon>
        <taxon>indigoferoid/millettioid clade</taxon>
        <taxon>Phaseoleae</taxon>
        <taxon>Canavalia</taxon>
    </lineage>
</organism>
<feature type="compositionally biased region" description="Basic and acidic residues" evidence="1">
    <location>
        <begin position="59"/>
        <end position="70"/>
    </location>
</feature>
<sequence length="77" mass="7991">MYSSPNYSETPAYGILTGSVNYSQALNTSITDKIIAARLMALGGTVHFKVTGRSTMVDSKGEGPGAREGHSAVAIGK</sequence>
<protein>
    <submittedName>
        <fullName evidence="2">Uncharacterized protein</fullName>
    </submittedName>
</protein>
<name>A0AAN9QP33_CANGL</name>
<evidence type="ECO:0000313" key="2">
    <source>
        <dbReference type="EMBL" id="KAK7344945.1"/>
    </source>
</evidence>
<proteinExistence type="predicted"/>
<accession>A0AAN9QP33</accession>
<dbReference type="EMBL" id="JAYMYQ010000003">
    <property type="protein sequence ID" value="KAK7344945.1"/>
    <property type="molecule type" value="Genomic_DNA"/>
</dbReference>
<reference evidence="2 3" key="1">
    <citation type="submission" date="2024-01" db="EMBL/GenBank/DDBJ databases">
        <title>The genomes of 5 underutilized Papilionoideae crops provide insights into root nodulation and disease resistanc.</title>
        <authorList>
            <person name="Jiang F."/>
        </authorList>
    </citation>
    <scope>NUCLEOTIDE SEQUENCE [LARGE SCALE GENOMIC DNA]</scope>
    <source>
        <strain evidence="2">LVBAO_FW01</strain>
        <tissue evidence="2">Leaves</tissue>
    </source>
</reference>
<gene>
    <name evidence="2" type="ORF">VNO77_15222</name>
</gene>
<dbReference type="AlphaFoldDB" id="A0AAN9QP33"/>
<dbReference type="Proteomes" id="UP001367508">
    <property type="component" value="Unassembled WGS sequence"/>
</dbReference>